<reference evidence="13" key="3">
    <citation type="submission" date="2025-09" db="UniProtKB">
        <authorList>
            <consortium name="Ensembl"/>
        </authorList>
    </citation>
    <scope>IDENTIFICATION</scope>
</reference>
<dbReference type="CDD" id="cd21970">
    <property type="entry name" value="Zn-C2H2_TAX1BP1_rpt2"/>
    <property type="match status" value="1"/>
</dbReference>
<dbReference type="InterPro" id="IPR041611">
    <property type="entry name" value="SKICH"/>
</dbReference>
<keyword evidence="6 9" id="KW-0863">Zinc-finger</keyword>
<accession>A0A673UZQ2</accession>
<dbReference type="FunFam" id="2.60.40.2840:FF:000002">
    <property type="entry name" value="Tax1-binding protein 1 isoform 2"/>
    <property type="match status" value="1"/>
</dbReference>
<dbReference type="GO" id="GO:0000407">
    <property type="term" value="C:phagophore assembly site"/>
    <property type="evidence" value="ECO:0007669"/>
    <property type="project" value="UniProtKB-SubCell"/>
</dbReference>
<keyword evidence="14" id="KW-1185">Reference proteome</keyword>
<evidence type="ECO:0000313" key="14">
    <source>
        <dbReference type="Proteomes" id="UP000472268"/>
    </source>
</evidence>
<dbReference type="PANTHER" id="PTHR31915:SF8">
    <property type="entry name" value="TAX1-BINDING PROTEIN 1"/>
    <property type="match status" value="1"/>
</dbReference>
<comment type="subcellular location">
    <subcellularLocation>
        <location evidence="2">Cytoplasmic vesicle</location>
        <location evidence="2">Autophagosome</location>
    </subcellularLocation>
    <subcellularLocation>
        <location evidence="1">Preautophagosomal structure</location>
    </subcellularLocation>
</comment>
<evidence type="ECO:0000259" key="12">
    <source>
        <dbReference type="PROSITE" id="PS51905"/>
    </source>
</evidence>
<sequence length="774" mass="88833">MTSFQEVPLQTSNFAHVIFQNVAKSYLPNAHLECHYTLTPYIHPHPKDWVGIFKVGWSTARDYYTFLWSPMPEHYVDGSTVNCVLAFQGYYLPNDDGEFYQFCYVTHKGEIRGASTPFQFRASSPVEELLTMEDEGNSDMLVVTTKAGLLELKIEKTMKEKEELLKLIAVLEKDTTQLREQVGRMERELNHEKERCDQLQVEHKGLVEASQSLKMENEEIKKRYNDATSKALQLEEDIVSVTHKAIEKETELDSLKDKLRKTQYEREQLECQLKTEKDEKELYKVHLKNTEIENTKLVSEVQTLKNLDGNKESMISHFKEEIGRLQFCLAEKENLQRTFLLTTTSKEDTFLLKEQLRKAEEQVQATRQEVVFLAKELSDAVNVRDKTMADLHTARLENEKIKKQLADAVAELKLTAVKKDQEKSDTLEHELRREVEDLKLRLQMAADHYKEKFKECQRLQKQINKLSDQSANNTSVLKKIGNQQKVNDASINTDPATTVSAIDIKPPPSAGETNSDIVTKGQVCEMTKEIADKTEKYNKCKQLLQLQLAEKDKEISGLTSHLENLSREKELKRSLENQAERKMEGQNSQSSQKISQCLSTCSEQNGHVAAVPDVQPVLQYGNPYATQETRDGADGAFYPDEIQRPPVRAPSWGVEDNVVCSQPARNLSRPDGLEDPEDSKEDEHEPTATDPSTQHLRGHGTGFCFDSSFDVHKKCPLCELMFPPNYDQSKFEEHVESHWKVCPMCSEQFPPDYDQQGFERHVQTHFDQNVLNFD</sequence>
<dbReference type="Pfam" id="PF07888">
    <property type="entry name" value="CALCOCO1"/>
    <property type="match status" value="1"/>
</dbReference>
<dbReference type="Proteomes" id="UP000472268">
    <property type="component" value="Chromosome 2"/>
</dbReference>
<keyword evidence="3" id="KW-0053">Apoptosis</keyword>
<dbReference type="GO" id="GO:0043066">
    <property type="term" value="P:negative regulation of apoptotic process"/>
    <property type="evidence" value="ECO:0007669"/>
    <property type="project" value="TreeGrafter"/>
</dbReference>
<feature type="coiled-coil region" evidence="10">
    <location>
        <begin position="548"/>
        <end position="582"/>
    </location>
</feature>
<feature type="domain" description="UBZ1-type" evidence="12">
    <location>
        <begin position="712"/>
        <end position="738"/>
    </location>
</feature>
<evidence type="ECO:0000256" key="3">
    <source>
        <dbReference type="ARBA" id="ARBA00022703"/>
    </source>
</evidence>
<evidence type="ECO:0000256" key="6">
    <source>
        <dbReference type="ARBA" id="ARBA00022771"/>
    </source>
</evidence>
<evidence type="ECO:0000256" key="9">
    <source>
        <dbReference type="PROSITE-ProRule" id="PRU01253"/>
    </source>
</evidence>
<dbReference type="CDD" id="cd21969">
    <property type="entry name" value="Zn-C2H2_TAX1BP1_rpt1"/>
    <property type="match status" value="1"/>
</dbReference>
<gene>
    <name evidence="13" type="primary">TAX1BP1</name>
</gene>
<evidence type="ECO:0000256" key="10">
    <source>
        <dbReference type="SAM" id="Coils"/>
    </source>
</evidence>
<feature type="coiled-coil region" evidence="10">
    <location>
        <begin position="349"/>
        <end position="469"/>
    </location>
</feature>
<dbReference type="Gene3D" id="6.20.250.40">
    <property type="match status" value="1"/>
</dbReference>
<dbReference type="PROSITE" id="PS51905">
    <property type="entry name" value="ZF_UBZ1"/>
    <property type="match status" value="2"/>
</dbReference>
<keyword evidence="4" id="KW-0479">Metal-binding</keyword>
<dbReference type="Ensembl" id="ENSSSUT00005034342.1">
    <property type="protein sequence ID" value="ENSSSUP00005030089.1"/>
    <property type="gene ID" value="ENSSSUG00005019319.1"/>
</dbReference>
<dbReference type="AlphaFoldDB" id="A0A673UZQ2"/>
<evidence type="ECO:0000256" key="7">
    <source>
        <dbReference type="ARBA" id="ARBA00022833"/>
    </source>
</evidence>
<name>A0A673UZQ2_SURSU</name>
<reference evidence="13" key="2">
    <citation type="submission" date="2025-08" db="UniProtKB">
        <authorList>
            <consortium name="Ensembl"/>
        </authorList>
    </citation>
    <scope>IDENTIFICATION</scope>
</reference>
<evidence type="ECO:0000256" key="1">
    <source>
        <dbReference type="ARBA" id="ARBA00004329"/>
    </source>
</evidence>
<feature type="region of interest" description="Disordered" evidence="11">
    <location>
        <begin position="625"/>
        <end position="697"/>
    </location>
</feature>
<evidence type="ECO:0000256" key="11">
    <source>
        <dbReference type="SAM" id="MobiDB-lite"/>
    </source>
</evidence>
<evidence type="ECO:0000313" key="13">
    <source>
        <dbReference type="Ensembl" id="ENSSSUP00005030089.1"/>
    </source>
</evidence>
<feature type="domain" description="UBZ1-type" evidence="12">
    <location>
        <begin position="739"/>
        <end position="765"/>
    </location>
</feature>
<dbReference type="GO" id="GO:0006915">
    <property type="term" value="P:apoptotic process"/>
    <property type="evidence" value="ECO:0007669"/>
    <property type="project" value="UniProtKB-KW"/>
</dbReference>
<dbReference type="PANTHER" id="PTHR31915">
    <property type="entry name" value="SKICH DOMAIN-CONTAINING PROTEIN"/>
    <property type="match status" value="1"/>
</dbReference>
<keyword evidence="8 10" id="KW-0175">Coiled coil</keyword>
<evidence type="ECO:0000256" key="5">
    <source>
        <dbReference type="ARBA" id="ARBA00022737"/>
    </source>
</evidence>
<dbReference type="Pfam" id="PF18112">
    <property type="entry name" value="Zn-C2H2_12"/>
    <property type="match status" value="2"/>
</dbReference>
<evidence type="ECO:0000256" key="4">
    <source>
        <dbReference type="ARBA" id="ARBA00022723"/>
    </source>
</evidence>
<dbReference type="InterPro" id="IPR012852">
    <property type="entry name" value="CALCOCO1-like"/>
</dbReference>
<dbReference type="InterPro" id="IPR051002">
    <property type="entry name" value="UBA_autophagy_assoc_protein"/>
</dbReference>
<proteinExistence type="predicted"/>
<dbReference type="Pfam" id="PF17751">
    <property type="entry name" value="SKICH"/>
    <property type="match status" value="1"/>
</dbReference>
<dbReference type="GO" id="GO:0005776">
    <property type="term" value="C:autophagosome"/>
    <property type="evidence" value="ECO:0007669"/>
    <property type="project" value="UniProtKB-SubCell"/>
</dbReference>
<keyword evidence="7" id="KW-0862">Zinc</keyword>
<evidence type="ECO:0000256" key="2">
    <source>
        <dbReference type="ARBA" id="ARBA00004419"/>
    </source>
</evidence>
<keyword evidence="5" id="KW-0677">Repeat</keyword>
<dbReference type="InterPro" id="IPR041641">
    <property type="entry name" value="CALCOCO1/2_Zn_UBZ1"/>
</dbReference>
<dbReference type="Gene3D" id="2.60.40.2840">
    <property type="match status" value="1"/>
</dbReference>
<feature type="coiled-coil region" evidence="10">
    <location>
        <begin position="154"/>
        <end position="307"/>
    </location>
</feature>
<dbReference type="GO" id="GO:0008270">
    <property type="term" value="F:zinc ion binding"/>
    <property type="evidence" value="ECO:0007669"/>
    <property type="project" value="UniProtKB-KW"/>
</dbReference>
<reference evidence="13 14" key="1">
    <citation type="submission" date="2019-05" db="EMBL/GenBank/DDBJ databases">
        <title>A Chromosome-scale Meerkat (S. suricatta) Genome Assembly.</title>
        <authorList>
            <person name="Dudchenko O."/>
            <person name="Lieberman Aiden E."/>
            <person name="Tung J."/>
            <person name="Barreiro L.B."/>
            <person name="Clutton-Brock T.H."/>
        </authorList>
    </citation>
    <scope>NUCLEOTIDE SEQUENCE [LARGE SCALE GENOMIC DNA]</scope>
</reference>
<organism evidence="13 14">
    <name type="scientific">Suricata suricatta</name>
    <name type="common">Meerkat</name>
    <dbReference type="NCBI Taxonomy" id="37032"/>
    <lineage>
        <taxon>Eukaryota</taxon>
        <taxon>Metazoa</taxon>
        <taxon>Chordata</taxon>
        <taxon>Craniata</taxon>
        <taxon>Vertebrata</taxon>
        <taxon>Euteleostomi</taxon>
        <taxon>Mammalia</taxon>
        <taxon>Eutheria</taxon>
        <taxon>Laurasiatheria</taxon>
        <taxon>Carnivora</taxon>
        <taxon>Feliformia</taxon>
        <taxon>Herpestidae</taxon>
        <taxon>Suricata</taxon>
    </lineage>
</organism>
<protein>
    <submittedName>
        <fullName evidence="13">Tax1 binding protein 1</fullName>
    </submittedName>
</protein>
<evidence type="ECO:0000256" key="8">
    <source>
        <dbReference type="ARBA" id="ARBA00023054"/>
    </source>
</evidence>